<evidence type="ECO:0000313" key="2">
    <source>
        <dbReference type="Proteomes" id="UP001348149"/>
    </source>
</evidence>
<protein>
    <recommendedName>
        <fullName evidence="3">Transferrin-binding protein B C-lobe/N-lobe beta barrel domain-containing protein</fullName>
    </recommendedName>
</protein>
<reference evidence="1 2" key="1">
    <citation type="submission" date="2024-01" db="EMBL/GenBank/DDBJ databases">
        <title>Mesobacterium rodlantinim sp. nov., isolated from shallow sea hydrothermal systems off Kueishantao Island.</title>
        <authorList>
            <person name="Su Z."/>
            <person name="Tang K."/>
        </authorList>
    </citation>
    <scope>NUCLEOTIDE SEQUENCE [LARGE SCALE GENOMIC DNA]</scope>
    <source>
        <strain evidence="1 2">TK19101</strain>
    </source>
</reference>
<gene>
    <name evidence="1" type="ORF">VK792_07630</name>
</gene>
<organism evidence="1 2">
    <name type="scientific">Mesobacterium hydrothermale</name>
    <dbReference type="NCBI Taxonomy" id="3111907"/>
    <lineage>
        <taxon>Bacteria</taxon>
        <taxon>Pseudomonadati</taxon>
        <taxon>Pseudomonadota</taxon>
        <taxon>Alphaproteobacteria</taxon>
        <taxon>Rhodobacterales</taxon>
        <taxon>Roseobacteraceae</taxon>
        <taxon>Mesobacterium</taxon>
    </lineage>
</organism>
<name>A0ABU6HFA6_9RHOB</name>
<dbReference type="SUPFAM" id="SSF56925">
    <property type="entry name" value="OMPA-like"/>
    <property type="match status" value="1"/>
</dbReference>
<keyword evidence="2" id="KW-1185">Reference proteome</keyword>
<sequence>MFARTFPLFALSATLLSGCGGITATVAQSPQPANSAPTVVAAAALSASAFVVPAADGSIGSDLIQTSADAVIDTDGDGYGYLAGKDASDSSLHTVAGLVGGDALTALPGSGTASYDGYFELYHLNRPTTGSSRADLRSLTGAMTITLDMTNDSFSGASAGTVNGRPALMLSGQITGDTLTGIASYTNGTVAMTGDMIGRAGTEKVIGAYHGNNGSDSFAGGFLATP</sequence>
<evidence type="ECO:0000313" key="1">
    <source>
        <dbReference type="EMBL" id="MEC3861150.1"/>
    </source>
</evidence>
<dbReference type="EMBL" id="JAYLLH010000008">
    <property type="protein sequence ID" value="MEC3861150.1"/>
    <property type="molecule type" value="Genomic_DNA"/>
</dbReference>
<dbReference type="Proteomes" id="UP001348149">
    <property type="component" value="Unassembled WGS sequence"/>
</dbReference>
<comment type="caution">
    <text evidence="1">The sequence shown here is derived from an EMBL/GenBank/DDBJ whole genome shotgun (WGS) entry which is preliminary data.</text>
</comment>
<evidence type="ECO:0008006" key="3">
    <source>
        <dbReference type="Google" id="ProtNLM"/>
    </source>
</evidence>
<proteinExistence type="predicted"/>
<dbReference type="Gene3D" id="2.40.160.90">
    <property type="match status" value="1"/>
</dbReference>
<dbReference type="RefSeq" id="WP_326296855.1">
    <property type="nucleotide sequence ID" value="NZ_JAYLLH010000008.1"/>
</dbReference>
<accession>A0ABU6HFA6</accession>
<dbReference type="InterPro" id="IPR011250">
    <property type="entry name" value="OMP/PagP_B-barrel"/>
</dbReference>
<dbReference type="PROSITE" id="PS51257">
    <property type="entry name" value="PROKAR_LIPOPROTEIN"/>
    <property type="match status" value="1"/>
</dbReference>